<protein>
    <submittedName>
        <fullName evidence="2">Uncharacterized protein</fullName>
    </submittedName>
</protein>
<feature type="region of interest" description="Disordered" evidence="1">
    <location>
        <begin position="117"/>
        <end position="146"/>
    </location>
</feature>
<feature type="compositionally biased region" description="Pro residues" evidence="1">
    <location>
        <begin position="173"/>
        <end position="185"/>
    </location>
</feature>
<reference evidence="2" key="1">
    <citation type="submission" date="2021-01" db="EMBL/GenBank/DDBJ databases">
        <title>Whole genome shotgun sequence of Planosporangium flavigriseum NBRC 105377.</title>
        <authorList>
            <person name="Komaki H."/>
            <person name="Tamura T."/>
        </authorList>
    </citation>
    <scope>NUCLEOTIDE SEQUENCE</scope>
    <source>
        <strain evidence="2">NBRC 105377</strain>
    </source>
</reference>
<dbReference type="SUPFAM" id="SSF89392">
    <property type="entry name" value="Prokaryotic lipoproteins and lipoprotein localization factors"/>
    <property type="match status" value="1"/>
</dbReference>
<feature type="region of interest" description="Disordered" evidence="1">
    <location>
        <begin position="1"/>
        <end position="28"/>
    </location>
</feature>
<sequence length="254" mass="26530">MSPSEMPLGMPGQSPTETPSASATTMTPQETSNWIINKLQPYTNITTTGPTMVANRTANELVLVPRDTRSLVARVTLAVDAQRHVPLRARIFARNYANPAFETAFTQINFSPPNPAQFNFTPPPGATVKEAQPHRPPPGAQPPVVVGKGWTSVIIAKMPPRATPSPRTASPSPSGPPATSPPATSPPAGTTQPGTAPASPGGGLQIENLPRVSGPWGSGHLLTSRLITILFTDDGRVLAGAVPPPLLYAAAAQR</sequence>
<organism evidence="2 3">
    <name type="scientific">Planosporangium flavigriseum</name>
    <dbReference type="NCBI Taxonomy" id="373681"/>
    <lineage>
        <taxon>Bacteria</taxon>
        <taxon>Bacillati</taxon>
        <taxon>Actinomycetota</taxon>
        <taxon>Actinomycetes</taxon>
        <taxon>Micromonosporales</taxon>
        <taxon>Micromonosporaceae</taxon>
        <taxon>Planosporangium</taxon>
    </lineage>
</organism>
<evidence type="ECO:0000313" key="3">
    <source>
        <dbReference type="Proteomes" id="UP000653674"/>
    </source>
</evidence>
<dbReference type="RefSeq" id="WP_168078389.1">
    <property type="nucleotide sequence ID" value="NZ_BAAAQJ010000021.1"/>
</dbReference>
<proteinExistence type="predicted"/>
<evidence type="ECO:0000313" key="2">
    <source>
        <dbReference type="EMBL" id="GIG74708.1"/>
    </source>
</evidence>
<keyword evidence="3" id="KW-1185">Reference proteome</keyword>
<dbReference type="Proteomes" id="UP000653674">
    <property type="component" value="Unassembled WGS sequence"/>
</dbReference>
<gene>
    <name evidence="2" type="ORF">Pfl04_31120</name>
</gene>
<feature type="compositionally biased region" description="Low complexity" evidence="1">
    <location>
        <begin position="14"/>
        <end position="28"/>
    </location>
</feature>
<dbReference type="AlphaFoldDB" id="A0A8J3LK58"/>
<accession>A0A8J3LK58</accession>
<dbReference type="EMBL" id="BONU01000021">
    <property type="protein sequence ID" value="GIG74708.1"/>
    <property type="molecule type" value="Genomic_DNA"/>
</dbReference>
<comment type="caution">
    <text evidence="2">The sequence shown here is derived from an EMBL/GenBank/DDBJ whole genome shotgun (WGS) entry which is preliminary data.</text>
</comment>
<feature type="compositionally biased region" description="Low complexity" evidence="1">
    <location>
        <begin position="186"/>
        <end position="199"/>
    </location>
</feature>
<dbReference type="InterPro" id="IPR029046">
    <property type="entry name" value="LolA/LolB/LppX"/>
</dbReference>
<name>A0A8J3LK58_9ACTN</name>
<evidence type="ECO:0000256" key="1">
    <source>
        <dbReference type="SAM" id="MobiDB-lite"/>
    </source>
</evidence>
<dbReference type="Gene3D" id="2.50.20.10">
    <property type="entry name" value="Lipoprotein localisation LolA/LolB/LppX"/>
    <property type="match status" value="1"/>
</dbReference>
<feature type="region of interest" description="Disordered" evidence="1">
    <location>
        <begin position="159"/>
        <end position="211"/>
    </location>
</feature>